<comment type="subunit">
    <text evidence="2 8">Part of the 50S ribosomal subunit.</text>
</comment>
<evidence type="ECO:0000313" key="11">
    <source>
        <dbReference type="EMBL" id="UAM91848.1"/>
    </source>
</evidence>
<dbReference type="PANTHER" id="PTHR36427">
    <property type="entry name" value="54S RIBOSOMAL PROTEIN L1, MITOCHONDRIAL"/>
    <property type="match status" value="1"/>
</dbReference>
<proteinExistence type="inferred from homology"/>
<dbReference type="Pfam" id="PF00687">
    <property type="entry name" value="Ribosomal_L1"/>
    <property type="match status" value="1"/>
</dbReference>
<dbReference type="RefSeq" id="YP_010201220.1">
    <property type="nucleotide sequence ID" value="NC_058703.1"/>
</dbReference>
<keyword evidence="4 8" id="KW-0694">RNA-binding</keyword>
<dbReference type="FunFam" id="3.40.50.790:FF:000001">
    <property type="entry name" value="50S ribosomal protein L1"/>
    <property type="match status" value="1"/>
</dbReference>
<dbReference type="InterPro" id="IPR002143">
    <property type="entry name" value="Ribosomal_uL1"/>
</dbReference>
<dbReference type="GO" id="GO:0019843">
    <property type="term" value="F:rRNA binding"/>
    <property type="evidence" value="ECO:0007669"/>
    <property type="project" value="UniProtKB-UniRule"/>
</dbReference>
<evidence type="ECO:0000256" key="7">
    <source>
        <dbReference type="ARBA" id="ARBA00035205"/>
    </source>
</evidence>
<keyword evidence="5 8" id="KW-0689">Ribosomal protein</keyword>
<dbReference type="CDD" id="cd00403">
    <property type="entry name" value="Ribosomal_L1"/>
    <property type="match status" value="1"/>
</dbReference>
<comment type="similarity">
    <text evidence="1 8 9">Belongs to the universal ribosomal protein uL1 family.</text>
</comment>
<dbReference type="InterPro" id="IPR005878">
    <property type="entry name" value="Ribosom_uL1_bac-type"/>
</dbReference>
<comment type="function">
    <text evidence="8">Binds directly to 23S rRNA. Might be involved in E site tRNA release.</text>
</comment>
<evidence type="ECO:0000256" key="9">
    <source>
        <dbReference type="RuleBase" id="RU000659"/>
    </source>
</evidence>
<evidence type="ECO:0000256" key="2">
    <source>
        <dbReference type="ARBA" id="ARBA00011838"/>
    </source>
</evidence>
<protein>
    <recommendedName>
        <fullName evidence="7 8">Large ribosomal subunit protein uL1c</fullName>
    </recommendedName>
</protein>
<dbReference type="AlphaFoldDB" id="A0A8K1LUS4"/>
<evidence type="ECO:0000313" key="10">
    <source>
        <dbReference type="EMBL" id="UAM91710.1"/>
    </source>
</evidence>
<dbReference type="NCBIfam" id="TIGR01169">
    <property type="entry name" value="rplA_bact"/>
    <property type="match status" value="1"/>
</dbReference>
<comment type="subcellular location">
    <subcellularLocation>
        <location evidence="8">Plastid</location>
        <location evidence="8">Chloroplast</location>
    </subcellularLocation>
</comment>
<dbReference type="HAMAP" id="MF_01318_B">
    <property type="entry name" value="Ribosomal_uL1_B"/>
    <property type="match status" value="1"/>
</dbReference>
<dbReference type="GO" id="GO:0006412">
    <property type="term" value="P:translation"/>
    <property type="evidence" value="ECO:0007669"/>
    <property type="project" value="UniProtKB-UniRule"/>
</dbReference>
<reference evidence="10" key="1">
    <citation type="journal article" date="2021" name="Front. Plant Sci.">
        <title>Chloroplast Genomes for Five Skeletonema Species: Comparative and Phylogenetic Analysis.</title>
        <authorList>
            <person name="Liu S."/>
            <person name="Xu Q."/>
            <person name="Liu K."/>
            <person name="Zhao Y."/>
            <person name="Chen N."/>
        </authorList>
    </citation>
    <scope>NUCLEOTIDE SEQUENCE</scope>
    <source>
        <strain evidence="10">CNS00243</strain>
        <strain evidence="11">CNS00303</strain>
    </source>
</reference>
<dbReference type="Gene3D" id="3.30.190.20">
    <property type="match status" value="1"/>
</dbReference>
<organism evidence="10">
    <name type="scientific">Skeletonema costatum</name>
    <name type="common">Marine centric diatom</name>
    <name type="synonym">Melosira costata</name>
    <dbReference type="NCBI Taxonomy" id="2843"/>
    <lineage>
        <taxon>Eukaryota</taxon>
        <taxon>Sar</taxon>
        <taxon>Stramenopiles</taxon>
        <taxon>Ochrophyta</taxon>
        <taxon>Bacillariophyta</taxon>
        <taxon>Coscinodiscophyceae</taxon>
        <taxon>Thalassiosirophycidae</taxon>
        <taxon>Thalassiosirales</taxon>
        <taxon>Skeletonemataceae</taxon>
        <taxon>Skeletonema</taxon>
    </lineage>
</organism>
<dbReference type="GO" id="GO:0015934">
    <property type="term" value="C:large ribosomal subunit"/>
    <property type="evidence" value="ECO:0007669"/>
    <property type="project" value="InterPro"/>
</dbReference>
<keyword evidence="10" id="KW-0150">Chloroplast</keyword>
<keyword evidence="6 8" id="KW-0687">Ribonucleoprotein</keyword>
<dbReference type="PANTHER" id="PTHR36427:SF3">
    <property type="entry name" value="LARGE RIBOSOMAL SUBUNIT PROTEIN UL1M"/>
    <property type="match status" value="1"/>
</dbReference>
<name>A0A8K1LUS4_SKECO</name>
<dbReference type="InterPro" id="IPR016095">
    <property type="entry name" value="Ribosomal_uL1_3-a/b-sand"/>
</dbReference>
<dbReference type="SUPFAM" id="SSF56808">
    <property type="entry name" value="Ribosomal protein L1"/>
    <property type="match status" value="1"/>
</dbReference>
<evidence type="ECO:0000256" key="4">
    <source>
        <dbReference type="ARBA" id="ARBA00022884"/>
    </source>
</evidence>
<keyword evidence="10" id="KW-0934">Plastid</keyword>
<dbReference type="EMBL" id="MW679509">
    <property type="protein sequence ID" value="UAM91848.1"/>
    <property type="molecule type" value="Genomic_DNA"/>
</dbReference>
<geneLocation type="chloroplast" evidence="10"/>
<evidence type="ECO:0000256" key="1">
    <source>
        <dbReference type="ARBA" id="ARBA00010531"/>
    </source>
</evidence>
<dbReference type="InterPro" id="IPR028364">
    <property type="entry name" value="Ribosomal_uL1/biogenesis"/>
</dbReference>
<dbReference type="InterPro" id="IPR023673">
    <property type="entry name" value="Ribosomal_uL1_CS"/>
</dbReference>
<dbReference type="PIRSF" id="PIRSF002155">
    <property type="entry name" value="Ribosomal_L1"/>
    <property type="match status" value="1"/>
</dbReference>
<dbReference type="EMBL" id="MW679508">
    <property type="protein sequence ID" value="UAM91710.1"/>
    <property type="molecule type" value="Genomic_DNA"/>
</dbReference>
<gene>
    <name evidence="8 10" type="primary">rpl1</name>
</gene>
<dbReference type="GO" id="GO:0003735">
    <property type="term" value="F:structural constituent of ribosome"/>
    <property type="evidence" value="ECO:0007669"/>
    <property type="project" value="InterPro"/>
</dbReference>
<sequence>MRKLSRRQNENRKKTKNVVQSSLEEAINLLQETATAKFIESVELHANLNIDPKYADQQLRTTVTLPHGVGKSMRIAVLTSEANFNEAKEGGADIVGSQELIDDISQGNINFDLLIATPDMMPKLAKLGRVLGPKGLMPSPKSGTVSTTLTETLSDFKKGKFEYKADKTGVVHVSFGKANFSKNQLIENLTSLYESIQQNRPSGVKGKYFKSLFICSSMGPSIQLDLNAFD</sequence>
<dbReference type="PROSITE" id="PS01199">
    <property type="entry name" value="RIBOSOMAL_L1"/>
    <property type="match status" value="1"/>
</dbReference>
<evidence type="ECO:0000256" key="5">
    <source>
        <dbReference type="ARBA" id="ARBA00022980"/>
    </source>
</evidence>
<dbReference type="InterPro" id="IPR023674">
    <property type="entry name" value="Ribosomal_uL1-like"/>
</dbReference>
<dbReference type="GO" id="GO:0009507">
    <property type="term" value="C:chloroplast"/>
    <property type="evidence" value="ECO:0007669"/>
    <property type="project" value="UniProtKB-SubCell"/>
</dbReference>
<dbReference type="Gene3D" id="3.40.50.790">
    <property type="match status" value="1"/>
</dbReference>
<evidence type="ECO:0000256" key="8">
    <source>
        <dbReference type="HAMAP-Rule" id="MF_01318"/>
    </source>
</evidence>
<evidence type="ECO:0000256" key="6">
    <source>
        <dbReference type="ARBA" id="ARBA00023274"/>
    </source>
</evidence>
<dbReference type="GeneID" id="68638438"/>
<keyword evidence="3 8" id="KW-0699">rRNA-binding</keyword>
<accession>A0A8K1LUS4</accession>
<evidence type="ECO:0000256" key="3">
    <source>
        <dbReference type="ARBA" id="ARBA00022730"/>
    </source>
</evidence>